<dbReference type="AlphaFoldDB" id="D0NKI2"/>
<dbReference type="GeneID" id="9478269"/>
<evidence type="ECO:0000313" key="1">
    <source>
        <dbReference type="EMBL" id="EEY60118.1"/>
    </source>
</evidence>
<dbReference type="RefSeq" id="XP_002900325.1">
    <property type="nucleotide sequence ID" value="XM_002900279.1"/>
</dbReference>
<evidence type="ECO:0000313" key="2">
    <source>
        <dbReference type="Proteomes" id="UP000006643"/>
    </source>
</evidence>
<dbReference type="VEuPathDB" id="FungiDB:PITG_12435"/>
<dbReference type="HOGENOM" id="CLU_044930_1_0_1"/>
<dbReference type="OrthoDB" id="95158at2759"/>
<organism evidence="1 2">
    <name type="scientific">Phytophthora infestans (strain T30-4)</name>
    <name type="common">Potato late blight agent</name>
    <dbReference type="NCBI Taxonomy" id="403677"/>
    <lineage>
        <taxon>Eukaryota</taxon>
        <taxon>Sar</taxon>
        <taxon>Stramenopiles</taxon>
        <taxon>Oomycota</taxon>
        <taxon>Peronosporomycetes</taxon>
        <taxon>Peronosporales</taxon>
        <taxon>Peronosporaceae</taxon>
        <taxon>Phytophthora</taxon>
    </lineage>
</organism>
<name>D0NKI2_PHYIT</name>
<accession>D0NKI2</accession>
<protein>
    <recommendedName>
        <fullName evidence="3">START domain-containing protein</fullName>
    </recommendedName>
</protein>
<dbReference type="Proteomes" id="UP000006643">
    <property type="component" value="Unassembled WGS sequence"/>
</dbReference>
<dbReference type="EMBL" id="DS028143">
    <property type="protein sequence ID" value="EEY60118.1"/>
    <property type="molecule type" value="Genomic_DNA"/>
</dbReference>
<proteinExistence type="predicted"/>
<dbReference type="OMA" id="HEADQTE"/>
<gene>
    <name evidence="1" type="ORF">PITG_12435</name>
</gene>
<dbReference type="InParanoid" id="D0NKI2"/>
<reference evidence="2" key="1">
    <citation type="journal article" date="2009" name="Nature">
        <title>Genome sequence and analysis of the Irish potato famine pathogen Phytophthora infestans.</title>
        <authorList>
            <consortium name="The Broad Institute Genome Sequencing Platform"/>
            <person name="Haas B.J."/>
            <person name="Kamoun S."/>
            <person name="Zody M.C."/>
            <person name="Jiang R.H."/>
            <person name="Handsaker R.E."/>
            <person name="Cano L.M."/>
            <person name="Grabherr M."/>
            <person name="Kodira C.D."/>
            <person name="Raffaele S."/>
            <person name="Torto-Alalibo T."/>
            <person name="Bozkurt T.O."/>
            <person name="Ah-Fong A.M."/>
            <person name="Alvarado L."/>
            <person name="Anderson V.L."/>
            <person name="Armstrong M.R."/>
            <person name="Avrova A."/>
            <person name="Baxter L."/>
            <person name="Beynon J."/>
            <person name="Boevink P.C."/>
            <person name="Bollmann S.R."/>
            <person name="Bos J.I."/>
            <person name="Bulone V."/>
            <person name="Cai G."/>
            <person name="Cakir C."/>
            <person name="Carrington J.C."/>
            <person name="Chawner M."/>
            <person name="Conti L."/>
            <person name="Costanzo S."/>
            <person name="Ewan R."/>
            <person name="Fahlgren N."/>
            <person name="Fischbach M.A."/>
            <person name="Fugelstad J."/>
            <person name="Gilroy E.M."/>
            <person name="Gnerre S."/>
            <person name="Green P.J."/>
            <person name="Grenville-Briggs L.J."/>
            <person name="Griffith J."/>
            <person name="Grunwald N.J."/>
            <person name="Horn K."/>
            <person name="Horner N.R."/>
            <person name="Hu C.H."/>
            <person name="Huitema E."/>
            <person name="Jeong D.H."/>
            <person name="Jones A.M."/>
            <person name="Jones J.D."/>
            <person name="Jones R.W."/>
            <person name="Karlsson E.K."/>
            <person name="Kunjeti S.G."/>
            <person name="Lamour K."/>
            <person name="Liu Z."/>
            <person name="Ma L."/>
            <person name="Maclean D."/>
            <person name="Chibucos M.C."/>
            <person name="McDonald H."/>
            <person name="McWalters J."/>
            <person name="Meijer H.J."/>
            <person name="Morgan W."/>
            <person name="Morris P.F."/>
            <person name="Munro C.A."/>
            <person name="O'Neill K."/>
            <person name="Ospina-Giraldo M."/>
            <person name="Pinzon A."/>
            <person name="Pritchard L."/>
            <person name="Ramsahoye B."/>
            <person name="Ren Q."/>
            <person name="Restrepo S."/>
            <person name="Roy S."/>
            <person name="Sadanandom A."/>
            <person name="Savidor A."/>
            <person name="Schornack S."/>
            <person name="Schwartz D.C."/>
            <person name="Schumann U.D."/>
            <person name="Schwessinger B."/>
            <person name="Seyer L."/>
            <person name="Sharpe T."/>
            <person name="Silvar C."/>
            <person name="Song J."/>
            <person name="Studholme D.J."/>
            <person name="Sykes S."/>
            <person name="Thines M."/>
            <person name="van de Vondervoort P.J."/>
            <person name="Phuntumart V."/>
            <person name="Wawra S."/>
            <person name="Weide R."/>
            <person name="Win J."/>
            <person name="Young C."/>
            <person name="Zhou S."/>
            <person name="Fry W."/>
            <person name="Meyers B.C."/>
            <person name="van West P."/>
            <person name="Ristaino J."/>
            <person name="Govers F."/>
            <person name="Birch P.R."/>
            <person name="Whisson S.C."/>
            <person name="Judelson H.S."/>
            <person name="Nusbaum C."/>
        </authorList>
    </citation>
    <scope>NUCLEOTIDE SEQUENCE [LARGE SCALE GENOMIC DNA]</scope>
    <source>
        <strain evidence="2">T30-4</strain>
    </source>
</reference>
<sequence>MKEELQKLQTKWTEQLPDSRTLAIAQKSAREKREVIQTEATHNKLQGILLQQQLMFATLQSALLHGPLHSSGKEILKTLHFNTQLSRDPGEREKALLVHHERSVATLPSAVDKFAQVAIDKVLAHRKGADLDKPVTPLSQIDITGCKDFSLISSVFITEIPHTSLENVHAAILRYFDDIPAWMERHFGIAAERKRLNSAESPAVYWRLNLEGGGQPATVNHILCSELTSSNGMFHIDAITDDPLNPVSSTNVVEFGLNGITITPRVHPKTGKVTSVTLRWLVVYRYNLLPDDPIIREELENIRPILNGDLITSAVCGYLQESSPQSDNFGAV</sequence>
<evidence type="ECO:0008006" key="3">
    <source>
        <dbReference type="Google" id="ProtNLM"/>
    </source>
</evidence>
<dbReference type="KEGG" id="pif:PITG_12435"/>
<dbReference type="eggNOG" id="ENOG502RAQ1">
    <property type="taxonomic scope" value="Eukaryota"/>
</dbReference>
<keyword evidence="2" id="KW-1185">Reference proteome</keyword>